<dbReference type="PANTHER" id="PTHR14647">
    <property type="entry name" value="GALACTOSE-3-O-SULFOTRANSFERASE"/>
    <property type="match status" value="1"/>
</dbReference>
<accession>A0A7M7NIU4</accession>
<protein>
    <submittedName>
        <fullName evidence="11">Uncharacterized protein</fullName>
    </submittedName>
</protein>
<dbReference type="InterPro" id="IPR009729">
    <property type="entry name" value="Gal-3-0_sulfotransfrase"/>
</dbReference>
<keyword evidence="9" id="KW-0325">Glycoprotein</keyword>
<dbReference type="KEGG" id="spu:115922485"/>
<dbReference type="Pfam" id="PF06990">
    <property type="entry name" value="Gal-3-0_sulfotr"/>
    <property type="match status" value="1"/>
</dbReference>
<dbReference type="OMA" id="RELNIMY"/>
<keyword evidence="4" id="KW-0812">Transmembrane</keyword>
<feature type="compositionally biased region" description="Pro residues" evidence="10">
    <location>
        <begin position="1"/>
        <end position="10"/>
    </location>
</feature>
<evidence type="ECO:0000313" key="11">
    <source>
        <dbReference type="EnsemblMetazoa" id="XP_030837270"/>
    </source>
</evidence>
<keyword evidence="12" id="KW-1185">Reference proteome</keyword>
<keyword evidence="3" id="KW-0808">Transferase</keyword>
<dbReference type="AlphaFoldDB" id="A0A7M7NIU4"/>
<keyword evidence="7" id="KW-0333">Golgi apparatus</keyword>
<evidence type="ECO:0000313" key="12">
    <source>
        <dbReference type="Proteomes" id="UP000007110"/>
    </source>
</evidence>
<reference evidence="11" key="2">
    <citation type="submission" date="2021-01" db="UniProtKB">
        <authorList>
            <consortium name="EnsemblMetazoa"/>
        </authorList>
    </citation>
    <scope>IDENTIFICATION</scope>
</reference>
<keyword evidence="8" id="KW-0472">Membrane</keyword>
<keyword evidence="5" id="KW-0735">Signal-anchor</keyword>
<dbReference type="EnsemblMetazoa" id="XM_030981410">
    <property type="protein sequence ID" value="XP_030837270"/>
    <property type="gene ID" value="LOC115922485"/>
</dbReference>
<dbReference type="RefSeq" id="XP_030837270.1">
    <property type="nucleotide sequence ID" value="XM_030981410.1"/>
</dbReference>
<dbReference type="Proteomes" id="UP000007110">
    <property type="component" value="Unassembled WGS sequence"/>
</dbReference>
<dbReference type="GO" id="GO:0009247">
    <property type="term" value="P:glycolipid biosynthetic process"/>
    <property type="evidence" value="ECO:0007669"/>
    <property type="project" value="InterPro"/>
</dbReference>
<dbReference type="Gene3D" id="3.40.50.300">
    <property type="entry name" value="P-loop containing nucleotide triphosphate hydrolases"/>
    <property type="match status" value="1"/>
</dbReference>
<keyword evidence="6" id="KW-1133">Transmembrane helix</keyword>
<dbReference type="GeneID" id="115922485"/>
<name>A0A7M7NIU4_STRPU</name>
<evidence type="ECO:0000256" key="10">
    <source>
        <dbReference type="SAM" id="MobiDB-lite"/>
    </source>
</evidence>
<comment type="similarity">
    <text evidence="2">Belongs to the galactose-3-O-sulfotransferase family.</text>
</comment>
<dbReference type="GO" id="GO:0001733">
    <property type="term" value="F:galactosylceramide sulfotransferase activity"/>
    <property type="evidence" value="ECO:0007669"/>
    <property type="project" value="InterPro"/>
</dbReference>
<dbReference type="SUPFAM" id="SSF52540">
    <property type="entry name" value="P-loop containing nucleoside triphosphate hydrolases"/>
    <property type="match status" value="1"/>
</dbReference>
<evidence type="ECO:0000256" key="5">
    <source>
        <dbReference type="ARBA" id="ARBA00022968"/>
    </source>
</evidence>
<dbReference type="GO" id="GO:0000139">
    <property type="term" value="C:Golgi membrane"/>
    <property type="evidence" value="ECO:0007669"/>
    <property type="project" value="UniProtKB-SubCell"/>
</dbReference>
<dbReference type="InterPro" id="IPR027417">
    <property type="entry name" value="P-loop_NTPase"/>
</dbReference>
<sequence length="456" mass="53669">MYPPQHPPPHQRMQFVPPTSDFPAPLPQRRLNPQLDQSRYQPPLQPPSRPMQPPLNEPTINQHHPRPSTFFNHDLYQNQGFAFSPLHTTRANAAPTLRLMASVPSRWPTEPPCLPHHKVVYLKTHKTGSTTMGSIFNRYAFTRNLTVLVPHLGHFVNCRTLFNTKQITEGGGNHSKKGNWSFETGYDMLTNHARLDKKEMDKAFHNARYVTIIREPAAQWQSAFNYFEVWKSMPQSKAPMDLFLSQPKKYFAHVMSKKQYFKVSMHNEQLYDFGLEHNDTDDEEKVMNKIRELESVFDLVMITEYFDESLLLLQKLLCWRMEDVVYLKHGVRSANYRKKNNDSLADKIREWNKADLMLYNHFNETFWRKVLEYGPSFSQDLVNLKNMLSDTFDMCMNKTRVLKTDRRAEKFSKNKNAPKICDRLNMGDPQYTNIFKRRMKVQKIPLYHNKGENSCH</sequence>
<evidence type="ECO:0000256" key="4">
    <source>
        <dbReference type="ARBA" id="ARBA00022692"/>
    </source>
</evidence>
<organism evidence="11 12">
    <name type="scientific">Strongylocentrotus purpuratus</name>
    <name type="common">Purple sea urchin</name>
    <dbReference type="NCBI Taxonomy" id="7668"/>
    <lineage>
        <taxon>Eukaryota</taxon>
        <taxon>Metazoa</taxon>
        <taxon>Echinodermata</taxon>
        <taxon>Eleutherozoa</taxon>
        <taxon>Echinozoa</taxon>
        <taxon>Echinoidea</taxon>
        <taxon>Euechinoidea</taxon>
        <taxon>Echinacea</taxon>
        <taxon>Camarodonta</taxon>
        <taxon>Echinidea</taxon>
        <taxon>Strongylocentrotidae</taxon>
        <taxon>Strongylocentrotus</taxon>
    </lineage>
</organism>
<dbReference type="PANTHER" id="PTHR14647:SF87">
    <property type="entry name" value="PUTATIVE-RELATED"/>
    <property type="match status" value="1"/>
</dbReference>
<evidence type="ECO:0000256" key="2">
    <source>
        <dbReference type="ARBA" id="ARBA00008124"/>
    </source>
</evidence>
<evidence type="ECO:0000256" key="7">
    <source>
        <dbReference type="ARBA" id="ARBA00023034"/>
    </source>
</evidence>
<dbReference type="GO" id="GO:0008146">
    <property type="term" value="F:sulfotransferase activity"/>
    <property type="evidence" value="ECO:0000318"/>
    <property type="project" value="GO_Central"/>
</dbReference>
<dbReference type="OrthoDB" id="514299at2759"/>
<comment type="subcellular location">
    <subcellularLocation>
        <location evidence="1">Golgi apparatus membrane</location>
        <topology evidence="1">Single-pass type II membrane protein</topology>
    </subcellularLocation>
</comment>
<proteinExistence type="inferred from homology"/>
<feature type="compositionally biased region" description="Pro residues" evidence="10">
    <location>
        <begin position="43"/>
        <end position="56"/>
    </location>
</feature>
<evidence type="ECO:0000256" key="9">
    <source>
        <dbReference type="ARBA" id="ARBA00023180"/>
    </source>
</evidence>
<evidence type="ECO:0000256" key="1">
    <source>
        <dbReference type="ARBA" id="ARBA00004323"/>
    </source>
</evidence>
<dbReference type="InParanoid" id="A0A7M7NIU4"/>
<evidence type="ECO:0000256" key="6">
    <source>
        <dbReference type="ARBA" id="ARBA00022989"/>
    </source>
</evidence>
<evidence type="ECO:0000256" key="3">
    <source>
        <dbReference type="ARBA" id="ARBA00022679"/>
    </source>
</evidence>
<evidence type="ECO:0000256" key="8">
    <source>
        <dbReference type="ARBA" id="ARBA00023136"/>
    </source>
</evidence>
<feature type="region of interest" description="Disordered" evidence="10">
    <location>
        <begin position="1"/>
        <end position="66"/>
    </location>
</feature>
<reference evidence="12" key="1">
    <citation type="submission" date="2015-02" db="EMBL/GenBank/DDBJ databases">
        <title>Genome sequencing for Strongylocentrotus purpuratus.</title>
        <authorList>
            <person name="Murali S."/>
            <person name="Liu Y."/>
            <person name="Vee V."/>
            <person name="English A."/>
            <person name="Wang M."/>
            <person name="Skinner E."/>
            <person name="Han Y."/>
            <person name="Muzny D.M."/>
            <person name="Worley K.C."/>
            <person name="Gibbs R.A."/>
        </authorList>
    </citation>
    <scope>NUCLEOTIDE SEQUENCE</scope>
</reference>